<evidence type="ECO:0000256" key="1">
    <source>
        <dbReference type="SAM" id="MobiDB-lite"/>
    </source>
</evidence>
<dbReference type="OMA" id="VVRIHID"/>
<evidence type="ECO:0000313" key="2">
    <source>
        <dbReference type="EnsemblPlants" id="ONIVA07G07480.1"/>
    </source>
</evidence>
<dbReference type="AlphaFoldDB" id="A0A0E0HYP2"/>
<keyword evidence="3" id="KW-1185">Reference proteome</keyword>
<reference evidence="2" key="1">
    <citation type="submission" date="2015-04" db="UniProtKB">
        <authorList>
            <consortium name="EnsemblPlants"/>
        </authorList>
    </citation>
    <scope>IDENTIFICATION</scope>
    <source>
        <strain evidence="2">SL10</strain>
    </source>
</reference>
<name>A0A0E0HYP2_ORYNI</name>
<dbReference type="EnsemblPlants" id="ONIVA07G07480.1">
    <property type="protein sequence ID" value="ONIVA07G07480.1"/>
    <property type="gene ID" value="ONIVA07G07480"/>
</dbReference>
<sequence length="131" mass="14119">MATDGREVEAAAPFGGRRIRPERRGSRARGRRGQTVGGGTRRPEVRIHIDHIGREERVEALAAGRWGRRRQLDPCPRGQIRVLEADSAVVVGGHRRRRSSLAPVTPSSWRSAVGDGGGGAAAHLLAAATHR</sequence>
<accession>A0A0E0HYP2</accession>
<proteinExistence type="predicted"/>
<protein>
    <submittedName>
        <fullName evidence="2">Uncharacterized protein</fullName>
    </submittedName>
</protein>
<dbReference type="Gramene" id="ONIVA07G07480.1">
    <property type="protein sequence ID" value="ONIVA07G07480.1"/>
    <property type="gene ID" value="ONIVA07G07480"/>
</dbReference>
<evidence type="ECO:0000313" key="3">
    <source>
        <dbReference type="Proteomes" id="UP000006591"/>
    </source>
</evidence>
<organism evidence="2">
    <name type="scientific">Oryza nivara</name>
    <name type="common">Indian wild rice</name>
    <name type="synonym">Oryza sativa f. spontanea</name>
    <dbReference type="NCBI Taxonomy" id="4536"/>
    <lineage>
        <taxon>Eukaryota</taxon>
        <taxon>Viridiplantae</taxon>
        <taxon>Streptophyta</taxon>
        <taxon>Embryophyta</taxon>
        <taxon>Tracheophyta</taxon>
        <taxon>Spermatophyta</taxon>
        <taxon>Magnoliopsida</taxon>
        <taxon>Liliopsida</taxon>
        <taxon>Poales</taxon>
        <taxon>Poaceae</taxon>
        <taxon>BOP clade</taxon>
        <taxon>Oryzoideae</taxon>
        <taxon>Oryzeae</taxon>
        <taxon>Oryzinae</taxon>
        <taxon>Oryza</taxon>
    </lineage>
</organism>
<feature type="compositionally biased region" description="Basic residues" evidence="1">
    <location>
        <begin position="17"/>
        <end position="32"/>
    </location>
</feature>
<feature type="region of interest" description="Disordered" evidence="1">
    <location>
        <begin position="1"/>
        <end position="43"/>
    </location>
</feature>
<reference evidence="2" key="2">
    <citation type="submission" date="2018-04" db="EMBL/GenBank/DDBJ databases">
        <title>OnivRS2 (Oryza nivara Reference Sequence Version 2).</title>
        <authorList>
            <person name="Zhang J."/>
            <person name="Kudrna D."/>
            <person name="Lee S."/>
            <person name="Talag J."/>
            <person name="Rajasekar S."/>
            <person name="Welchert J."/>
            <person name="Hsing Y.-I."/>
            <person name="Wing R.A."/>
        </authorList>
    </citation>
    <scope>NUCLEOTIDE SEQUENCE [LARGE SCALE GENOMIC DNA]</scope>
    <source>
        <strain evidence="2">SL10</strain>
    </source>
</reference>
<dbReference type="HOGENOM" id="CLU_2112924_0_0_1"/>
<dbReference type="Proteomes" id="UP000006591">
    <property type="component" value="Chromosome 7"/>
</dbReference>